<comment type="similarity">
    <text evidence="1">Belongs to the CbxX/CfxQ family.</text>
</comment>
<dbReference type="SUPFAM" id="SSF52540">
    <property type="entry name" value="P-loop containing nucleoside triphosphate hydrolases"/>
    <property type="match status" value="1"/>
</dbReference>
<dbReference type="InterPro" id="IPR012332">
    <property type="entry name" value="Autotransporter_pectin_lyase_C"/>
</dbReference>
<evidence type="ECO:0000313" key="6">
    <source>
        <dbReference type="Proteomes" id="UP000287605"/>
    </source>
</evidence>
<dbReference type="FunFam" id="3.40.50.300:FF:000216">
    <property type="entry name" value="Type VII secretion ATPase EccA"/>
    <property type="match status" value="1"/>
</dbReference>
<dbReference type="Pfam" id="PF17866">
    <property type="entry name" value="AAA_lid_6"/>
    <property type="match status" value="1"/>
</dbReference>
<feature type="domain" description="AAA+ ATPase" evidence="4">
    <location>
        <begin position="425"/>
        <end position="563"/>
    </location>
</feature>
<evidence type="ECO:0000256" key="3">
    <source>
        <dbReference type="ARBA" id="ARBA00022840"/>
    </source>
</evidence>
<dbReference type="Gene3D" id="3.40.50.300">
    <property type="entry name" value="P-loop containing nucleotide triphosphate hydrolases"/>
    <property type="match status" value="1"/>
</dbReference>
<dbReference type="GO" id="GO:0016887">
    <property type="term" value="F:ATP hydrolysis activity"/>
    <property type="evidence" value="ECO:0007669"/>
    <property type="project" value="InterPro"/>
</dbReference>
<dbReference type="Proteomes" id="UP000287605">
    <property type="component" value="Unassembled WGS sequence"/>
</dbReference>
<evidence type="ECO:0000256" key="2">
    <source>
        <dbReference type="ARBA" id="ARBA00022741"/>
    </source>
</evidence>
<evidence type="ECO:0000313" key="5">
    <source>
        <dbReference type="EMBL" id="RSU15730.1"/>
    </source>
</evidence>
<proteinExistence type="inferred from homology"/>
<dbReference type="PRINTS" id="PR00819">
    <property type="entry name" value="CBXCFQXSUPER"/>
</dbReference>
<dbReference type="Pfam" id="PF00004">
    <property type="entry name" value="AAA"/>
    <property type="match status" value="1"/>
</dbReference>
<dbReference type="PANTHER" id="PTHR43392">
    <property type="entry name" value="AAA-TYPE ATPASE FAMILY PROTEIN / ANKYRIN REPEAT FAMILY PROTEIN"/>
    <property type="match status" value="1"/>
</dbReference>
<dbReference type="SUPFAM" id="SSF51126">
    <property type="entry name" value="Pectin lyase-like"/>
    <property type="match status" value="1"/>
</dbReference>
<reference evidence="5 6" key="1">
    <citation type="submission" date="2017-05" db="EMBL/GenBank/DDBJ databases">
        <title>Vagococcus spp. assemblies.</title>
        <authorList>
            <person name="Gulvik C.A."/>
        </authorList>
    </citation>
    <scope>NUCLEOTIDE SEQUENCE [LARGE SCALE GENOMIC DNA]</scope>
    <source>
        <strain evidence="5 6">CCUG 51432</strain>
    </source>
</reference>
<dbReference type="Gene3D" id="2.160.20.20">
    <property type="match status" value="1"/>
</dbReference>
<dbReference type="RefSeq" id="WP_126806443.1">
    <property type="nucleotide sequence ID" value="NZ_NGKA01000001.1"/>
</dbReference>
<evidence type="ECO:0000256" key="1">
    <source>
        <dbReference type="ARBA" id="ARBA00010378"/>
    </source>
</evidence>
<name>A0A430B5Z2_9ENTE</name>
<dbReference type="Gene3D" id="1.10.8.60">
    <property type="match status" value="1"/>
</dbReference>
<protein>
    <recommendedName>
        <fullName evidence="4">AAA+ ATPase domain-containing protein</fullName>
    </recommendedName>
</protein>
<dbReference type="CDD" id="cd00009">
    <property type="entry name" value="AAA"/>
    <property type="match status" value="1"/>
</dbReference>
<keyword evidence="3" id="KW-0067">ATP-binding</keyword>
<accession>A0A430B5Z2</accession>
<dbReference type="EMBL" id="NGKA01000001">
    <property type="protein sequence ID" value="RSU15730.1"/>
    <property type="molecule type" value="Genomic_DNA"/>
</dbReference>
<dbReference type="GO" id="GO:0005524">
    <property type="term" value="F:ATP binding"/>
    <property type="evidence" value="ECO:0007669"/>
    <property type="project" value="UniProtKB-KW"/>
</dbReference>
<dbReference type="InterPro" id="IPR041627">
    <property type="entry name" value="AAA_lid_6"/>
</dbReference>
<dbReference type="PANTHER" id="PTHR43392:SF2">
    <property type="entry name" value="AAA-TYPE ATPASE FAMILY PROTEIN _ ANKYRIN REPEAT FAMILY PROTEIN"/>
    <property type="match status" value="1"/>
</dbReference>
<dbReference type="AlphaFoldDB" id="A0A430B5Z2"/>
<evidence type="ECO:0000259" key="4">
    <source>
        <dbReference type="SMART" id="SM00382"/>
    </source>
</evidence>
<dbReference type="InterPro" id="IPR000641">
    <property type="entry name" value="CbxX/CfxQ"/>
</dbReference>
<dbReference type="InterPro" id="IPR003959">
    <property type="entry name" value="ATPase_AAA_core"/>
</dbReference>
<dbReference type="InterPro" id="IPR003593">
    <property type="entry name" value="AAA+_ATPase"/>
</dbReference>
<dbReference type="OrthoDB" id="9806903at2"/>
<sequence>MAVYLVGPDDKTIFRRRSTWDLMPALEAANDGDIIEIQEGFCFTPDSGDDVITIEKNLTIQGKTLNTENGLVLPTIEAGIFVKNEVEVTLKNLCLRRTLDKRNCLNVQNQATVNGKNLVIENTATDGENYPIVYVAKQSNLSFDNVRVEESAIKDGDHKVYIENSNFKVNNSEINARVYVHHSQINCNNTMVTYFDSNALFLRENSFANIKSSEFIGGKVTKKTSYSCVMCRNSEITLDNTVIYQPNYSSALHGIDSTVKVSEGKIDSANFLGCEVTSDKGVFAESLFLQKETQFKSNTFSILGKKNGKINLFADDKSSVISETINFGLLTSPNIKLDRNVEFQVKRLHQLEYDQGQESFVLGEDGNPIIVSSDLEIEYFGEKSSFEKLNDMVGLNNVKSDVKEFIALAQMNKAREKKGLGTSVLTLHSLFLGNPGTGKTTVARIIGNLLYEKGIISKNYFAEVSRSDLVGQYIGHTAIKTREVLESALGGVLFIDEAYTLANGGEKDFGLEAINEILKFMEDNRADIVIIFAGYTDNMNKFLEMNEGLKSRIPNVFDFQDYTPDELVIIGLAELHEKEYQVNEEDYSALVQHNFELSNDFSNGRWVRNLNERIIRKLALRLFENENADMSVITQEDLLAVKL</sequence>
<dbReference type="SMART" id="SM00382">
    <property type="entry name" value="AAA"/>
    <property type="match status" value="1"/>
</dbReference>
<keyword evidence="2" id="KW-0547">Nucleotide-binding</keyword>
<dbReference type="InterPro" id="IPR027417">
    <property type="entry name" value="P-loop_NTPase"/>
</dbReference>
<keyword evidence="6" id="KW-1185">Reference proteome</keyword>
<gene>
    <name evidence="5" type="ORF">CBF29_01265</name>
</gene>
<comment type="caution">
    <text evidence="5">The sequence shown here is derived from an EMBL/GenBank/DDBJ whole genome shotgun (WGS) entry which is preliminary data.</text>
</comment>
<dbReference type="InterPro" id="IPR011050">
    <property type="entry name" value="Pectin_lyase_fold/virulence"/>
</dbReference>
<organism evidence="5 6">
    <name type="scientific">Vagococcus elongatus</name>
    <dbReference type="NCBI Taxonomy" id="180344"/>
    <lineage>
        <taxon>Bacteria</taxon>
        <taxon>Bacillati</taxon>
        <taxon>Bacillota</taxon>
        <taxon>Bacilli</taxon>
        <taxon>Lactobacillales</taxon>
        <taxon>Enterococcaceae</taxon>
        <taxon>Vagococcus</taxon>
    </lineage>
</organism>
<dbReference type="InterPro" id="IPR050773">
    <property type="entry name" value="CbxX/CfxQ_RuBisCO_ESX"/>
</dbReference>